<dbReference type="InterPro" id="IPR036291">
    <property type="entry name" value="NAD(P)-bd_dom_sf"/>
</dbReference>
<accession>A0A381P8Y5</accession>
<protein>
    <submittedName>
        <fullName evidence="1">Uncharacterized protein</fullName>
    </submittedName>
</protein>
<dbReference type="EMBL" id="UINC01000916">
    <property type="protein sequence ID" value="SUZ63412.1"/>
    <property type="molecule type" value="Genomic_DNA"/>
</dbReference>
<dbReference type="AlphaFoldDB" id="A0A381P8Y5"/>
<reference evidence="1" key="1">
    <citation type="submission" date="2018-05" db="EMBL/GenBank/DDBJ databases">
        <authorList>
            <person name="Lanie J.A."/>
            <person name="Ng W.-L."/>
            <person name="Kazmierczak K.M."/>
            <person name="Andrzejewski T.M."/>
            <person name="Davidsen T.M."/>
            <person name="Wayne K.J."/>
            <person name="Tettelin H."/>
            <person name="Glass J.I."/>
            <person name="Rusch D."/>
            <person name="Podicherti R."/>
            <person name="Tsui H.-C.T."/>
            <person name="Winkler M.E."/>
        </authorList>
    </citation>
    <scope>NUCLEOTIDE SEQUENCE</scope>
</reference>
<proteinExistence type="predicted"/>
<dbReference type="Gene3D" id="3.40.50.720">
    <property type="entry name" value="NAD(P)-binding Rossmann-like Domain"/>
    <property type="match status" value="1"/>
</dbReference>
<name>A0A381P8Y5_9ZZZZ</name>
<evidence type="ECO:0000313" key="1">
    <source>
        <dbReference type="EMBL" id="SUZ63412.1"/>
    </source>
</evidence>
<sequence>MKKVLVTGGAGFIGTNLILWITL</sequence>
<gene>
    <name evidence="1" type="ORF">METZ01_LOCUS16266</name>
</gene>
<organism evidence="1">
    <name type="scientific">marine metagenome</name>
    <dbReference type="NCBI Taxonomy" id="408172"/>
    <lineage>
        <taxon>unclassified sequences</taxon>
        <taxon>metagenomes</taxon>
        <taxon>ecological metagenomes</taxon>
    </lineage>
</organism>
<dbReference type="SUPFAM" id="SSF51735">
    <property type="entry name" value="NAD(P)-binding Rossmann-fold domains"/>
    <property type="match status" value="1"/>
</dbReference>